<comment type="caution">
    <text evidence="1">The sequence shown here is derived from an EMBL/GenBank/DDBJ whole genome shotgun (WGS) entry which is preliminary data.</text>
</comment>
<protein>
    <submittedName>
        <fullName evidence="1">Uncharacterized protein</fullName>
    </submittedName>
</protein>
<sequence>MSGIFNIYKVLRIFKFDQDKKYQNYPPPSRQITYNFLTSLLKLILKINNKFIFRCGEGEWIKTALPKKNTANI</sequence>
<dbReference type="EMBL" id="REGN01001046">
    <property type="protein sequence ID" value="RNA37428.1"/>
    <property type="molecule type" value="Genomic_DNA"/>
</dbReference>
<evidence type="ECO:0000313" key="2">
    <source>
        <dbReference type="Proteomes" id="UP000276133"/>
    </source>
</evidence>
<evidence type="ECO:0000313" key="1">
    <source>
        <dbReference type="EMBL" id="RNA37428.1"/>
    </source>
</evidence>
<dbReference type="Proteomes" id="UP000276133">
    <property type="component" value="Unassembled WGS sequence"/>
</dbReference>
<accession>A0A3M7SPJ0</accession>
<name>A0A3M7SPJ0_BRAPC</name>
<organism evidence="1 2">
    <name type="scientific">Brachionus plicatilis</name>
    <name type="common">Marine rotifer</name>
    <name type="synonym">Brachionus muelleri</name>
    <dbReference type="NCBI Taxonomy" id="10195"/>
    <lineage>
        <taxon>Eukaryota</taxon>
        <taxon>Metazoa</taxon>
        <taxon>Spiralia</taxon>
        <taxon>Gnathifera</taxon>
        <taxon>Rotifera</taxon>
        <taxon>Eurotatoria</taxon>
        <taxon>Monogononta</taxon>
        <taxon>Pseudotrocha</taxon>
        <taxon>Ploima</taxon>
        <taxon>Brachionidae</taxon>
        <taxon>Brachionus</taxon>
    </lineage>
</organism>
<gene>
    <name evidence="1" type="ORF">BpHYR1_015825</name>
</gene>
<proteinExistence type="predicted"/>
<keyword evidence="2" id="KW-1185">Reference proteome</keyword>
<dbReference type="AlphaFoldDB" id="A0A3M7SPJ0"/>
<reference evidence="1 2" key="1">
    <citation type="journal article" date="2018" name="Sci. Rep.">
        <title>Genomic signatures of local adaptation to the degree of environmental predictability in rotifers.</title>
        <authorList>
            <person name="Franch-Gras L."/>
            <person name="Hahn C."/>
            <person name="Garcia-Roger E.M."/>
            <person name="Carmona M.J."/>
            <person name="Serra M."/>
            <person name="Gomez A."/>
        </authorList>
    </citation>
    <scope>NUCLEOTIDE SEQUENCE [LARGE SCALE GENOMIC DNA]</scope>
    <source>
        <strain evidence="1">HYR1</strain>
    </source>
</reference>